<dbReference type="InterPro" id="IPR029024">
    <property type="entry name" value="TerB-like"/>
</dbReference>
<dbReference type="SUPFAM" id="SSF158682">
    <property type="entry name" value="TerB-like"/>
    <property type="match status" value="1"/>
</dbReference>
<evidence type="ECO:0000313" key="2">
    <source>
        <dbReference type="Proteomes" id="UP001207116"/>
    </source>
</evidence>
<gene>
    <name evidence="1" type="ORF">OO016_04405</name>
</gene>
<organism evidence="1 2">
    <name type="scientific">Lentiprolixibacter aurantiacus</name>
    <dbReference type="NCBI Taxonomy" id="2993939"/>
    <lineage>
        <taxon>Bacteria</taxon>
        <taxon>Pseudomonadati</taxon>
        <taxon>Bacteroidota</taxon>
        <taxon>Flavobacteriia</taxon>
        <taxon>Flavobacteriales</taxon>
        <taxon>Flavobacteriaceae</taxon>
        <taxon>Lentiprolixibacter</taxon>
    </lineage>
</organism>
<keyword evidence="2" id="KW-1185">Reference proteome</keyword>
<reference evidence="1" key="1">
    <citation type="submission" date="2022-11" db="EMBL/GenBank/DDBJ databases">
        <title>The characterization of three novel Bacteroidetes species and genomic analysis of their roles in tidal elemental geochemical cycles.</title>
        <authorList>
            <person name="Ma K.-J."/>
        </authorList>
    </citation>
    <scope>NUCLEOTIDE SEQUENCE</scope>
    <source>
        <strain evidence="1">M415</strain>
    </source>
</reference>
<dbReference type="Gene3D" id="1.10.3680.10">
    <property type="entry name" value="TerB-like"/>
    <property type="match status" value="1"/>
</dbReference>
<protein>
    <submittedName>
        <fullName evidence="1">TerB family tellurite resistance protein</fullName>
    </submittedName>
</protein>
<comment type="caution">
    <text evidence="1">The sequence shown here is derived from an EMBL/GenBank/DDBJ whole genome shotgun (WGS) entry which is preliminary data.</text>
</comment>
<dbReference type="EMBL" id="JAPFQP010000001">
    <property type="protein sequence ID" value="MCX2718839.1"/>
    <property type="molecule type" value="Genomic_DNA"/>
</dbReference>
<sequence>MAHFATLASLAAVDGELNPQEKKLIDRFADKLDITEAEYKEVMDKSNRYPIDPSHSKKERYERLFDLFRIIYADHEFAADELGLVKKYVLGLGFPTNQADSIIERSIAVFTGRIRFEDYYHFMNK</sequence>
<dbReference type="AlphaFoldDB" id="A0AAE3ML03"/>
<evidence type="ECO:0000313" key="1">
    <source>
        <dbReference type="EMBL" id="MCX2718839.1"/>
    </source>
</evidence>
<accession>A0AAE3ML03</accession>
<dbReference type="CDD" id="cd07177">
    <property type="entry name" value="terB_like"/>
    <property type="match status" value="1"/>
</dbReference>
<proteinExistence type="predicted"/>
<dbReference type="RefSeq" id="WP_266011169.1">
    <property type="nucleotide sequence ID" value="NZ_JAPFQP010000001.1"/>
</dbReference>
<name>A0AAE3ML03_9FLAO</name>
<dbReference type="Proteomes" id="UP001207116">
    <property type="component" value="Unassembled WGS sequence"/>
</dbReference>